<dbReference type="PANTHER" id="PTHR32097">
    <property type="entry name" value="CAMP-BINDING PROTEIN 1-RELATED"/>
    <property type="match status" value="1"/>
</dbReference>
<name>A0A937FBB8_9BACT</name>
<evidence type="ECO:0000313" key="2">
    <source>
        <dbReference type="EMBL" id="MBL3658831.1"/>
    </source>
</evidence>
<keyword evidence="3" id="KW-1185">Reference proteome</keyword>
<dbReference type="GO" id="GO:0046690">
    <property type="term" value="P:response to tellurium ion"/>
    <property type="evidence" value="ECO:0007669"/>
    <property type="project" value="UniProtKB-KW"/>
</dbReference>
<accession>A0A937FBB8</accession>
<gene>
    <name evidence="2" type="ORF">JL102_21965</name>
</gene>
<dbReference type="Proteomes" id="UP000659388">
    <property type="component" value="Unassembled WGS sequence"/>
</dbReference>
<dbReference type="InterPro" id="IPR003325">
    <property type="entry name" value="TerD"/>
</dbReference>
<reference evidence="2" key="1">
    <citation type="submission" date="2021-01" db="EMBL/GenBank/DDBJ databases">
        <title>Fulvivirga kasyanovii gen. nov., sp nov., a novel member of the phylum Bacteroidetes isolated from seawater in a mussel farm.</title>
        <authorList>
            <person name="Zhao L.-H."/>
            <person name="Wang Z.-J."/>
        </authorList>
    </citation>
    <scope>NUCLEOTIDE SEQUENCE</scope>
    <source>
        <strain evidence="2">2943</strain>
    </source>
</reference>
<sequence>MKTIALNRLNLMTMPRGNGWSPKQKLVFTAELAKMGYRLSSPAMLDEAGAGFLLDYKHLITVLKQKKGGNVAYVPLFKGFPNNVPDDAIYFFKRVFGYLGNALDLFQSGEKLENGMVIPQSLFNLDDFGADPVTQMQTKALYEKALAANAWKKGDSHTEWIELKIIFDDELEARLEAYLQSLLYSKSSIKQDLHTDLITLIEYFGIDSIDPRQVVFKETKAFLLKYLWEQEQYAAIGKMVNNAVDVLRMFAALTDTDVSLADKVKFPKLSRKQRKQVLAMLEKSAGLVEAFKKYKGLWLEIGRYLHPGEYARQFPLTAKAFDALRNGKLETFASKTEALLLSDQVGELLQHLGEKPGVFGRKVHEVLRRFPKHTLEVVQAFEQVITQMELKNLLVLRDYFNTINDAEKRVVVNKKGKIKVLDNNAFMELDAKQTGAVIEAIDNGIAEKVITKESWENKKVWIDPELMNYTVPLQQRKASDGIITVGRGSRIGADFTKVMRLFVYWKEAGMRTDLDLSVAQYDAAWNYLGHVSYTNLKEAGIVHSGDIQSAPNGAAEFIDITLKHLSAKVKYLAPQVYRYAGNTFADMECHAGWMCREDANGDVKTFDIKTVVNKFDLDGTGAYAVPFVVDIDREAIVMTDLFVGGKDLHNNVEGAKTNVAMLCSEVSKFTHTKPDMYTLACLNAEYRGAEMVGDPEMADVTFGVKNCTYNADDVEKVLSELI</sequence>
<comment type="caution">
    <text evidence="2">The sequence shown here is derived from an EMBL/GenBank/DDBJ whole genome shotgun (WGS) entry which is preliminary data.</text>
</comment>
<dbReference type="AlphaFoldDB" id="A0A937FBB8"/>
<dbReference type="RefSeq" id="WP_202246625.1">
    <property type="nucleotide sequence ID" value="NZ_JAESIY010000018.1"/>
</dbReference>
<dbReference type="EMBL" id="JAESIY010000018">
    <property type="protein sequence ID" value="MBL3658831.1"/>
    <property type="molecule type" value="Genomic_DNA"/>
</dbReference>
<keyword evidence="1" id="KW-0778">Tellurium resistance</keyword>
<evidence type="ECO:0000256" key="1">
    <source>
        <dbReference type="ARBA" id="ARBA00022686"/>
    </source>
</evidence>
<dbReference type="Gene3D" id="2.60.60.30">
    <property type="entry name" value="sav2460 like domains"/>
    <property type="match status" value="1"/>
</dbReference>
<dbReference type="PANTHER" id="PTHR32097:SF18">
    <property type="entry name" value="RING-TYPE DOMAIN-CONTAINING PROTEIN"/>
    <property type="match status" value="1"/>
</dbReference>
<evidence type="ECO:0000313" key="3">
    <source>
        <dbReference type="Proteomes" id="UP000659388"/>
    </source>
</evidence>
<dbReference type="CDD" id="cd06974">
    <property type="entry name" value="TerD_like"/>
    <property type="match status" value="1"/>
</dbReference>
<proteinExistence type="predicted"/>
<protein>
    <submittedName>
        <fullName evidence="2">TerD family protein</fullName>
    </submittedName>
</protein>
<dbReference type="InterPro" id="IPR051324">
    <property type="entry name" value="Stress/Tellurium_Resist"/>
</dbReference>
<organism evidence="2 3">
    <name type="scientific">Fulvivirga sediminis</name>
    <dbReference type="NCBI Taxonomy" id="2803949"/>
    <lineage>
        <taxon>Bacteria</taxon>
        <taxon>Pseudomonadati</taxon>
        <taxon>Bacteroidota</taxon>
        <taxon>Cytophagia</taxon>
        <taxon>Cytophagales</taxon>
        <taxon>Fulvivirgaceae</taxon>
        <taxon>Fulvivirga</taxon>
    </lineage>
</organism>